<name>A0A6M3JUY5_9ZZZZ</name>
<gene>
    <name evidence="1" type="ORF">MM415A02747_0003</name>
</gene>
<accession>A0A6M3JUY5</accession>
<proteinExistence type="predicted"/>
<dbReference type="EMBL" id="MT141954">
    <property type="protein sequence ID" value="QJA72477.1"/>
    <property type="molecule type" value="Genomic_DNA"/>
</dbReference>
<reference evidence="1" key="1">
    <citation type="submission" date="2020-03" db="EMBL/GenBank/DDBJ databases">
        <title>The deep terrestrial virosphere.</title>
        <authorList>
            <person name="Holmfeldt K."/>
            <person name="Nilsson E."/>
            <person name="Simone D."/>
            <person name="Lopez-Fernandez M."/>
            <person name="Wu X."/>
            <person name="de Brujin I."/>
            <person name="Lundin D."/>
            <person name="Andersson A."/>
            <person name="Bertilsson S."/>
            <person name="Dopson M."/>
        </authorList>
    </citation>
    <scope>NUCLEOTIDE SEQUENCE</scope>
    <source>
        <strain evidence="1">MM415A02747</strain>
    </source>
</reference>
<protein>
    <submittedName>
        <fullName evidence="1">Uncharacterized protein</fullName>
    </submittedName>
</protein>
<dbReference type="AlphaFoldDB" id="A0A6M3JUY5"/>
<organism evidence="1">
    <name type="scientific">viral metagenome</name>
    <dbReference type="NCBI Taxonomy" id="1070528"/>
    <lineage>
        <taxon>unclassified sequences</taxon>
        <taxon>metagenomes</taxon>
        <taxon>organismal metagenomes</taxon>
    </lineage>
</organism>
<evidence type="ECO:0000313" key="1">
    <source>
        <dbReference type="EMBL" id="QJA72477.1"/>
    </source>
</evidence>
<sequence>MVKVKYPIKTVKELKKIYPEDPAFHRDLDNNAPGAWDFVSKKLGTLSHLFSSLSKAGFPGR</sequence>